<dbReference type="AlphaFoldDB" id="A0A1K0FVZ6"/>
<evidence type="ECO:0000256" key="1">
    <source>
        <dbReference type="ARBA" id="ARBA00022729"/>
    </source>
</evidence>
<reference evidence="4" key="1">
    <citation type="submission" date="2016-04" db="EMBL/GenBank/DDBJ databases">
        <authorList>
            <person name="Evans L.H."/>
            <person name="Alamgir A."/>
            <person name="Owens N."/>
            <person name="Weber N.D."/>
            <person name="Virtaneva K."/>
            <person name="Barbian K."/>
            <person name="Babar A."/>
            <person name="Rosenke K."/>
        </authorList>
    </citation>
    <scope>NUCLEOTIDE SEQUENCE</scope>
    <source>
        <strain evidence="4">UB2112</strain>
    </source>
</reference>
<dbReference type="Proteomes" id="UP000179920">
    <property type="component" value="Chromosome I"/>
</dbReference>
<name>A0A1K0FVZ6_9BASI</name>
<dbReference type="PANTHER" id="PTHR31836">
    <property type="match status" value="1"/>
</dbReference>
<proteinExistence type="predicted"/>
<keyword evidence="1 3" id="KW-0732">Signal</keyword>
<dbReference type="InterPro" id="IPR051477">
    <property type="entry name" value="Expansin_CellWall"/>
</dbReference>
<evidence type="ECO:0000313" key="4">
    <source>
        <dbReference type="EMBL" id="SAM63422.1"/>
    </source>
</evidence>
<evidence type="ECO:0000313" key="6">
    <source>
        <dbReference type="Proteomes" id="UP000179920"/>
    </source>
</evidence>
<evidence type="ECO:0000256" key="3">
    <source>
        <dbReference type="SAM" id="SignalP"/>
    </source>
</evidence>
<reference evidence="6" key="2">
    <citation type="submission" date="2016-04" db="EMBL/GenBank/DDBJ databases">
        <authorList>
            <person name="Guldener U."/>
            <person name="Guldener U."/>
        </authorList>
    </citation>
    <scope>NUCLEOTIDE SEQUENCE [LARGE SCALE GENOMIC DNA]</scope>
    <source>
        <strain evidence="6">UB2112</strain>
    </source>
</reference>
<feature type="compositionally biased region" description="Acidic residues" evidence="2">
    <location>
        <begin position="179"/>
        <end position="190"/>
    </location>
</feature>
<reference evidence="5" key="3">
    <citation type="submission" date="2018-08" db="EMBL/GenBank/DDBJ databases">
        <authorList>
            <person name="Guldener U."/>
        </authorList>
    </citation>
    <scope>NUCLEOTIDE SEQUENCE</scope>
    <source>
        <strain evidence="5">UB2</strain>
    </source>
</reference>
<gene>
    <name evidence="5" type="ORF">UBRO2_05748</name>
    <name evidence="4" type="ORF">UBRO_03722</name>
</gene>
<dbReference type="EMBL" id="ULHB01000204">
    <property type="protein sequence ID" value="SYW85275.1"/>
    <property type="molecule type" value="Genomic_DNA"/>
</dbReference>
<accession>A0A1K0FVZ6</accession>
<protein>
    <recommendedName>
        <fullName evidence="8">RlpA-like protein double-psi beta-barrel domain-containing protein</fullName>
    </recommendedName>
</protein>
<evidence type="ECO:0000256" key="2">
    <source>
        <dbReference type="SAM" id="MobiDB-lite"/>
    </source>
</evidence>
<dbReference type="OrthoDB" id="406505at2759"/>
<dbReference type="EMBL" id="LT558117">
    <property type="protein sequence ID" value="SAM63422.1"/>
    <property type="molecule type" value="Genomic_DNA"/>
</dbReference>
<dbReference type="InterPro" id="IPR036908">
    <property type="entry name" value="RlpA-like_sf"/>
</dbReference>
<dbReference type="CDD" id="cd22191">
    <property type="entry name" value="DPBB_RlpA_EXP_N-like"/>
    <property type="match status" value="1"/>
</dbReference>
<evidence type="ECO:0000313" key="5">
    <source>
        <dbReference type="EMBL" id="SYW85275.1"/>
    </source>
</evidence>
<feature type="compositionally biased region" description="Low complexity" evidence="2">
    <location>
        <begin position="225"/>
        <end position="241"/>
    </location>
</feature>
<dbReference type="Gene3D" id="2.40.40.10">
    <property type="entry name" value="RlpA-like domain"/>
    <property type="match status" value="1"/>
</dbReference>
<feature type="region of interest" description="Disordered" evidence="2">
    <location>
        <begin position="100"/>
        <end position="244"/>
    </location>
</feature>
<feature type="compositionally biased region" description="Low complexity" evidence="2">
    <location>
        <begin position="114"/>
        <end position="145"/>
    </location>
</feature>
<feature type="compositionally biased region" description="Low complexity" evidence="2">
    <location>
        <begin position="152"/>
        <end position="178"/>
    </location>
</feature>
<feature type="chain" id="PRO_5038218720" description="RlpA-like protein double-psi beta-barrel domain-containing protein" evidence="3">
    <location>
        <begin position="25"/>
        <end position="353"/>
    </location>
</feature>
<evidence type="ECO:0008006" key="8">
    <source>
        <dbReference type="Google" id="ProtNLM"/>
    </source>
</evidence>
<sequence length="353" mass="37295">MICAKTILLAFVAISISLMTVTQATQPTISPNAAVRRHAWMMENRPMRRSIAVAQGKMVPQRRQTAEQIAQAVALKQWDDDFHAKNAEWQQAAVAALEKGQTPPTLDEYWQGKSDSSSSSSADSCSSSSSDSPAPAQQEQTQQPQRQEEQKQQPQQQEEQKQSTNNNDSNNDDAWSQDSSEDCSDQEEEAPASPTTGEASSSAKGVAAAAVTGSKNQATNGTGGNNNNSKNNNSSSSSSSSQATLGHYSGQATYYAPGLGACGWTNGEADYIVAISASLFDSFGSGNPNKNPACGHKIAATYGGKTITVSVADRCVGCAWGDLDFTSTGFSQLADMSQGRLDGLSWSWIGGAP</sequence>
<evidence type="ECO:0000313" key="7">
    <source>
        <dbReference type="Proteomes" id="UP000658997"/>
    </source>
</evidence>
<dbReference type="SUPFAM" id="SSF50685">
    <property type="entry name" value="Barwin-like endoglucanases"/>
    <property type="match status" value="1"/>
</dbReference>
<organism evidence="4 6">
    <name type="scientific">Ustilago bromivora</name>
    <dbReference type="NCBI Taxonomy" id="307758"/>
    <lineage>
        <taxon>Eukaryota</taxon>
        <taxon>Fungi</taxon>
        <taxon>Dikarya</taxon>
        <taxon>Basidiomycota</taxon>
        <taxon>Ustilaginomycotina</taxon>
        <taxon>Ustilaginomycetes</taxon>
        <taxon>Ustilaginales</taxon>
        <taxon>Ustilaginaceae</taxon>
        <taxon>Ustilago</taxon>
    </lineage>
</organism>
<feature type="signal peptide" evidence="3">
    <location>
        <begin position="1"/>
        <end position="24"/>
    </location>
</feature>
<keyword evidence="7" id="KW-1185">Reference proteome</keyword>
<dbReference type="PANTHER" id="PTHR31836:SF28">
    <property type="entry name" value="SRCR DOMAIN-CONTAINING PROTEIN-RELATED"/>
    <property type="match status" value="1"/>
</dbReference>
<feature type="compositionally biased region" description="Low complexity" evidence="2">
    <location>
        <begin position="199"/>
        <end position="215"/>
    </location>
</feature>
<dbReference type="Proteomes" id="UP000658997">
    <property type="component" value="Unassembled WGS sequence"/>
</dbReference>